<sequence length="230" mass="26951">MKYGSNLMKVMNKRKIKWIAVLALFITLVSLLGYKTYLRYQEKIVQDKISFVNHEIDELLMIFTPYPPTFKDKKAKETSIKRLRDTIALSKTLLEKTKGKQKAKVEWQLGEMYRFEYNLDTPGSWQKSKQYLLQAIQNDPQFVKAYLSLGFLYVNANVTLAPDAEKLFLKAKNIATGDDLKAAYNGLYFSYYYQLRPDKAYKIVIDALRLFPQDKGFQNLRELIEKVINR</sequence>
<comment type="caution">
    <text evidence="1">The sequence shown here is derived from an EMBL/GenBank/DDBJ whole genome shotgun (WGS) entry which is preliminary data.</text>
</comment>
<dbReference type="EMBL" id="MGBR01000001">
    <property type="protein sequence ID" value="OGK73981.1"/>
    <property type="molecule type" value="Genomic_DNA"/>
</dbReference>
<dbReference type="SUPFAM" id="SSF81901">
    <property type="entry name" value="HCP-like"/>
    <property type="match status" value="1"/>
</dbReference>
<dbReference type="Gene3D" id="1.25.40.10">
    <property type="entry name" value="Tetratricopeptide repeat domain"/>
    <property type="match status" value="1"/>
</dbReference>
<organism evidence="1 2">
    <name type="scientific">Candidatus Roizmanbacteria bacterium RIFOXYD1_FULL_38_12</name>
    <dbReference type="NCBI Taxonomy" id="1802093"/>
    <lineage>
        <taxon>Bacteria</taxon>
        <taxon>Candidatus Roizmaniibacteriota</taxon>
    </lineage>
</organism>
<protein>
    <submittedName>
        <fullName evidence="1">Uncharacterized protein</fullName>
    </submittedName>
</protein>
<gene>
    <name evidence="1" type="ORF">A3K52_04370</name>
</gene>
<proteinExistence type="predicted"/>
<evidence type="ECO:0000313" key="1">
    <source>
        <dbReference type="EMBL" id="OGK73981.1"/>
    </source>
</evidence>
<evidence type="ECO:0000313" key="2">
    <source>
        <dbReference type="Proteomes" id="UP000177050"/>
    </source>
</evidence>
<name>A0A1F7L1J7_9BACT</name>
<dbReference type="AlphaFoldDB" id="A0A1F7L1J7"/>
<reference evidence="1 2" key="1">
    <citation type="journal article" date="2016" name="Nat. Commun.">
        <title>Thousands of microbial genomes shed light on interconnected biogeochemical processes in an aquifer system.</title>
        <authorList>
            <person name="Anantharaman K."/>
            <person name="Brown C.T."/>
            <person name="Hug L.A."/>
            <person name="Sharon I."/>
            <person name="Castelle C.J."/>
            <person name="Probst A.J."/>
            <person name="Thomas B.C."/>
            <person name="Singh A."/>
            <person name="Wilkins M.J."/>
            <person name="Karaoz U."/>
            <person name="Brodie E.L."/>
            <person name="Williams K.H."/>
            <person name="Hubbard S.S."/>
            <person name="Banfield J.F."/>
        </authorList>
    </citation>
    <scope>NUCLEOTIDE SEQUENCE [LARGE SCALE GENOMIC DNA]</scope>
</reference>
<dbReference type="InterPro" id="IPR011990">
    <property type="entry name" value="TPR-like_helical_dom_sf"/>
</dbReference>
<accession>A0A1F7L1J7</accession>
<dbReference type="Proteomes" id="UP000177050">
    <property type="component" value="Unassembled WGS sequence"/>
</dbReference>